<comment type="caution">
    <text evidence="2">The sequence shown here is derived from an EMBL/GenBank/DDBJ whole genome shotgun (WGS) entry which is preliminary data.</text>
</comment>
<dbReference type="OMA" id="ICARDDH"/>
<name>A0A1X2H469_SYNRA</name>
<protein>
    <submittedName>
        <fullName evidence="2">Uncharacterized protein</fullName>
    </submittedName>
</protein>
<evidence type="ECO:0000313" key="2">
    <source>
        <dbReference type="EMBL" id="ORY93212.1"/>
    </source>
</evidence>
<dbReference type="EMBL" id="MCGN01000009">
    <property type="protein sequence ID" value="ORY93212.1"/>
    <property type="molecule type" value="Genomic_DNA"/>
</dbReference>
<evidence type="ECO:0000256" key="1">
    <source>
        <dbReference type="SAM" id="MobiDB-lite"/>
    </source>
</evidence>
<dbReference type="STRING" id="13706.A0A1X2H469"/>
<evidence type="ECO:0000313" key="3">
    <source>
        <dbReference type="Proteomes" id="UP000242180"/>
    </source>
</evidence>
<sequence length="420" mass="47379">MVSKTLCYTPGNSYVIASSRTEATKYGKIRYNYGAYPVSKRKHSESEWLEKSNVKGEMKTAQDTQELAVSLGDPTPSEPAPEAKEGRDTTLPRDAATVDRAPVVSKKQAQWTPASIPRTVKQERAIPTRLSGRDRLANRLPRGFINDVTDPMRYFFIGFYTGSGCHSSTAPGFRIVLKACEFISLYNLLYRCGVPKPNLKFYKNGRISSKYNAGHIGYVLWSYKSRTENSSAIVDLGLPSSQSHRSDLVLLQNFLPKNCPERIEHFLIFLFGYIMANGLVDWTHGSNQQQPELWYSGVQLGATDTGLLCWFSTNLISIGFQSLRRAARDTNKGKEQHTPNSAARHILYIPSTDENNSILARGINLLEQHNIPLNGKLQMLRKYLQSDGRISENFFCPRRLSFHQYIHNVKNDRTACVIAQ</sequence>
<dbReference type="Proteomes" id="UP000242180">
    <property type="component" value="Unassembled WGS sequence"/>
</dbReference>
<feature type="compositionally biased region" description="Basic and acidic residues" evidence="1">
    <location>
        <begin position="81"/>
        <end position="91"/>
    </location>
</feature>
<accession>A0A1X2H469</accession>
<organism evidence="2 3">
    <name type="scientific">Syncephalastrum racemosum</name>
    <name type="common">Filamentous fungus</name>
    <dbReference type="NCBI Taxonomy" id="13706"/>
    <lineage>
        <taxon>Eukaryota</taxon>
        <taxon>Fungi</taxon>
        <taxon>Fungi incertae sedis</taxon>
        <taxon>Mucoromycota</taxon>
        <taxon>Mucoromycotina</taxon>
        <taxon>Mucoromycetes</taxon>
        <taxon>Mucorales</taxon>
        <taxon>Syncephalastraceae</taxon>
        <taxon>Syncephalastrum</taxon>
    </lineage>
</organism>
<keyword evidence="3" id="KW-1185">Reference proteome</keyword>
<proteinExistence type="predicted"/>
<dbReference type="AlphaFoldDB" id="A0A1X2H469"/>
<gene>
    <name evidence="2" type="ORF">BCR43DRAFT_517472</name>
</gene>
<dbReference type="InParanoid" id="A0A1X2H469"/>
<dbReference type="OrthoDB" id="2302772at2759"/>
<reference evidence="2 3" key="1">
    <citation type="submission" date="2016-07" db="EMBL/GenBank/DDBJ databases">
        <title>Pervasive Adenine N6-methylation of Active Genes in Fungi.</title>
        <authorList>
            <consortium name="DOE Joint Genome Institute"/>
            <person name="Mondo S.J."/>
            <person name="Dannebaum R.O."/>
            <person name="Kuo R.C."/>
            <person name="Labutti K."/>
            <person name="Haridas S."/>
            <person name="Kuo A."/>
            <person name="Salamov A."/>
            <person name="Ahrendt S.R."/>
            <person name="Lipzen A."/>
            <person name="Sullivan W."/>
            <person name="Andreopoulos W.B."/>
            <person name="Clum A."/>
            <person name="Lindquist E."/>
            <person name="Daum C."/>
            <person name="Ramamoorthy G.K."/>
            <person name="Gryganskyi A."/>
            <person name="Culley D."/>
            <person name="Magnuson J.K."/>
            <person name="James T.Y."/>
            <person name="O'Malley M.A."/>
            <person name="Stajich J.E."/>
            <person name="Spatafora J.W."/>
            <person name="Visel A."/>
            <person name="Grigoriev I.V."/>
        </authorList>
    </citation>
    <scope>NUCLEOTIDE SEQUENCE [LARGE SCALE GENOMIC DNA]</scope>
    <source>
        <strain evidence="2 3">NRRL 2496</strain>
    </source>
</reference>
<feature type="region of interest" description="Disordered" evidence="1">
    <location>
        <begin position="55"/>
        <end position="96"/>
    </location>
</feature>